<comment type="caution">
    <text evidence="1">The sequence shown here is derived from an EMBL/GenBank/DDBJ whole genome shotgun (WGS) entry which is preliminary data.</text>
</comment>
<evidence type="ECO:0000313" key="1">
    <source>
        <dbReference type="EMBL" id="KAK4306322.1"/>
    </source>
</evidence>
<proteinExistence type="predicted"/>
<name>A0AAE1PFR9_9EUCA</name>
<dbReference type="Proteomes" id="UP001292094">
    <property type="component" value="Unassembled WGS sequence"/>
</dbReference>
<keyword evidence="2" id="KW-1185">Reference proteome</keyword>
<reference evidence="1" key="1">
    <citation type="submission" date="2023-11" db="EMBL/GenBank/DDBJ databases">
        <title>Genome assemblies of two species of porcelain crab, Petrolisthes cinctipes and Petrolisthes manimaculis (Anomura: Porcellanidae).</title>
        <authorList>
            <person name="Angst P."/>
        </authorList>
    </citation>
    <scope>NUCLEOTIDE SEQUENCE</scope>
    <source>
        <strain evidence="1">PB745_02</strain>
        <tissue evidence="1">Gill</tissue>
    </source>
</reference>
<dbReference type="EMBL" id="JAWZYT010002150">
    <property type="protein sequence ID" value="KAK4306322.1"/>
    <property type="molecule type" value="Genomic_DNA"/>
</dbReference>
<sequence length="78" mass="8525">MQQEMGNPNLSPVDRKYCLFLSSNVYRSGKEREQDNTHMLSSAQVFTGDHHAFTGCTSVGPGTQVDELDGGMKRGSGM</sequence>
<gene>
    <name evidence="1" type="ORF">Pmani_021836</name>
</gene>
<organism evidence="1 2">
    <name type="scientific">Petrolisthes manimaculis</name>
    <dbReference type="NCBI Taxonomy" id="1843537"/>
    <lineage>
        <taxon>Eukaryota</taxon>
        <taxon>Metazoa</taxon>
        <taxon>Ecdysozoa</taxon>
        <taxon>Arthropoda</taxon>
        <taxon>Crustacea</taxon>
        <taxon>Multicrustacea</taxon>
        <taxon>Malacostraca</taxon>
        <taxon>Eumalacostraca</taxon>
        <taxon>Eucarida</taxon>
        <taxon>Decapoda</taxon>
        <taxon>Pleocyemata</taxon>
        <taxon>Anomura</taxon>
        <taxon>Galatheoidea</taxon>
        <taxon>Porcellanidae</taxon>
        <taxon>Petrolisthes</taxon>
    </lineage>
</organism>
<evidence type="ECO:0000313" key="2">
    <source>
        <dbReference type="Proteomes" id="UP001292094"/>
    </source>
</evidence>
<dbReference type="AlphaFoldDB" id="A0AAE1PFR9"/>
<accession>A0AAE1PFR9</accession>
<protein>
    <submittedName>
        <fullName evidence="1">Uncharacterized protein</fullName>
    </submittedName>
</protein>